<sequence>MLPKESDSEKSRGRFVQALKSHIANRVTPGVRELYEHRAKPEWEANHGKEPQNRHEVRQSLGQMAYYQLWSSLRRTSQHLLWSTVADCIERQAKELSEAAKMENPIGSLQLNPNFELPWYQWDVDIHAMPGGYRGEYGDGDVFAGALYDRGVYLYAMGQMGALNDDYGQSIIDNYLSVEHQKFTPEHILDMGCTVGHATLPYAQAFPTAEVYAIDLGAPVLRYGHARAEALGERVHFSQQNCEETDFPDEKFDLIVSHIVLHELPPEALRRTFAECHRLLKPGGLMVHADFPGYEGVDHLSQSMIDWDTYNNHEPFWGPMRDMDLVAESAAAGFTTANVGSVVVPTGRILQSGKSQQSGQLWLLVGQKP</sequence>
<dbReference type="PANTHER" id="PTHR43464:SF19">
    <property type="entry name" value="UBIQUINONE BIOSYNTHESIS O-METHYLTRANSFERASE, MITOCHONDRIAL"/>
    <property type="match status" value="1"/>
</dbReference>
<protein>
    <recommendedName>
        <fullName evidence="4">Methyltransferase domain-containing protein</fullName>
    </recommendedName>
</protein>
<accession>A0A382CN97</accession>
<evidence type="ECO:0000313" key="5">
    <source>
        <dbReference type="EMBL" id="SVB26777.1"/>
    </source>
</evidence>
<evidence type="ECO:0000256" key="3">
    <source>
        <dbReference type="ARBA" id="ARBA00022691"/>
    </source>
</evidence>
<dbReference type="CDD" id="cd02440">
    <property type="entry name" value="AdoMet_MTases"/>
    <property type="match status" value="1"/>
</dbReference>
<gene>
    <name evidence="5" type="ORF">METZ01_LOCUS179631</name>
</gene>
<dbReference type="Gene3D" id="3.40.50.150">
    <property type="entry name" value="Vaccinia Virus protein VP39"/>
    <property type="match status" value="1"/>
</dbReference>
<keyword evidence="1" id="KW-0489">Methyltransferase</keyword>
<keyword evidence="2" id="KW-0808">Transferase</keyword>
<dbReference type="AlphaFoldDB" id="A0A382CN97"/>
<dbReference type="SUPFAM" id="SSF53335">
    <property type="entry name" value="S-adenosyl-L-methionine-dependent methyltransferases"/>
    <property type="match status" value="1"/>
</dbReference>
<dbReference type="GO" id="GO:0032259">
    <property type="term" value="P:methylation"/>
    <property type="evidence" value="ECO:0007669"/>
    <property type="project" value="UniProtKB-KW"/>
</dbReference>
<evidence type="ECO:0000259" key="4">
    <source>
        <dbReference type="Pfam" id="PF13649"/>
    </source>
</evidence>
<organism evidence="5">
    <name type="scientific">marine metagenome</name>
    <dbReference type="NCBI Taxonomy" id="408172"/>
    <lineage>
        <taxon>unclassified sequences</taxon>
        <taxon>metagenomes</taxon>
        <taxon>ecological metagenomes</taxon>
    </lineage>
</organism>
<feature type="domain" description="Methyltransferase" evidence="4">
    <location>
        <begin position="188"/>
        <end position="284"/>
    </location>
</feature>
<evidence type="ECO:0000256" key="2">
    <source>
        <dbReference type="ARBA" id="ARBA00022679"/>
    </source>
</evidence>
<name>A0A382CN97_9ZZZZ</name>
<proteinExistence type="predicted"/>
<dbReference type="PANTHER" id="PTHR43464">
    <property type="entry name" value="METHYLTRANSFERASE"/>
    <property type="match status" value="1"/>
</dbReference>
<dbReference type="InterPro" id="IPR041698">
    <property type="entry name" value="Methyltransf_25"/>
</dbReference>
<dbReference type="EMBL" id="UINC01035029">
    <property type="protein sequence ID" value="SVB26777.1"/>
    <property type="molecule type" value="Genomic_DNA"/>
</dbReference>
<dbReference type="InterPro" id="IPR029063">
    <property type="entry name" value="SAM-dependent_MTases_sf"/>
</dbReference>
<reference evidence="5" key="1">
    <citation type="submission" date="2018-05" db="EMBL/GenBank/DDBJ databases">
        <authorList>
            <person name="Lanie J.A."/>
            <person name="Ng W.-L."/>
            <person name="Kazmierczak K.M."/>
            <person name="Andrzejewski T.M."/>
            <person name="Davidsen T.M."/>
            <person name="Wayne K.J."/>
            <person name="Tettelin H."/>
            <person name="Glass J.I."/>
            <person name="Rusch D."/>
            <person name="Podicherti R."/>
            <person name="Tsui H.-C.T."/>
            <person name="Winkler M.E."/>
        </authorList>
    </citation>
    <scope>NUCLEOTIDE SEQUENCE</scope>
</reference>
<dbReference type="Pfam" id="PF13649">
    <property type="entry name" value="Methyltransf_25"/>
    <property type="match status" value="1"/>
</dbReference>
<dbReference type="GO" id="GO:0008168">
    <property type="term" value="F:methyltransferase activity"/>
    <property type="evidence" value="ECO:0007669"/>
    <property type="project" value="UniProtKB-KW"/>
</dbReference>
<keyword evidence="3" id="KW-0949">S-adenosyl-L-methionine</keyword>
<evidence type="ECO:0000256" key="1">
    <source>
        <dbReference type="ARBA" id="ARBA00022603"/>
    </source>
</evidence>